<gene>
    <name evidence="6 8" type="primary">rplD</name>
    <name evidence="8" type="ORF">MM50RIKEN_18660</name>
</gene>
<sequence length="207" mass="22302">MSTINVLNMAGETVGTVELCDGIFGIEPNQAVVHEVVKNHLANCRQGTQSALTRAEVSGGGKKPWRQKGTGHARQGSTRAPQWTHGGIVFAPKPRSYSYVLNKKVKRLAMKSALSAKAAAGEIIVVDSIKLDSIKTKDFRAFLNAVKADGKSLVVTPAKDEIVVKSARNIPGVETTMANLMNVYDILKAKYLVLDKEALAVIEEVFA</sequence>
<evidence type="ECO:0000256" key="5">
    <source>
        <dbReference type="ARBA" id="ARBA00035244"/>
    </source>
</evidence>
<comment type="subunit">
    <text evidence="2 6">Part of the 50S ribosomal subunit.</text>
</comment>
<dbReference type="HAMAP" id="MF_01328_B">
    <property type="entry name" value="Ribosomal_uL4_B"/>
    <property type="match status" value="1"/>
</dbReference>
<keyword evidence="9" id="KW-1185">Reference proteome</keyword>
<organism evidence="8 9">
    <name type="scientific">Vescimonas coprocola</name>
    <dbReference type="NCBI Taxonomy" id="2714355"/>
    <lineage>
        <taxon>Bacteria</taxon>
        <taxon>Bacillati</taxon>
        <taxon>Bacillota</taxon>
        <taxon>Clostridia</taxon>
        <taxon>Eubacteriales</taxon>
        <taxon>Oscillospiraceae</taxon>
        <taxon>Vescimonas</taxon>
    </lineage>
</organism>
<dbReference type="InterPro" id="IPR013005">
    <property type="entry name" value="Ribosomal_uL4-like"/>
</dbReference>
<accession>A0A810QC33</accession>
<dbReference type="GO" id="GO:1990904">
    <property type="term" value="C:ribonucleoprotein complex"/>
    <property type="evidence" value="ECO:0007669"/>
    <property type="project" value="UniProtKB-KW"/>
</dbReference>
<dbReference type="PANTHER" id="PTHR10746">
    <property type="entry name" value="50S RIBOSOMAL PROTEIN L4"/>
    <property type="match status" value="1"/>
</dbReference>
<dbReference type="InterPro" id="IPR002136">
    <property type="entry name" value="Ribosomal_uL4"/>
</dbReference>
<dbReference type="EMBL" id="AP023418">
    <property type="protein sequence ID" value="BCK82103.1"/>
    <property type="molecule type" value="Genomic_DNA"/>
</dbReference>
<dbReference type="InterPro" id="IPR023574">
    <property type="entry name" value="Ribosomal_uL4_dom_sf"/>
</dbReference>
<dbReference type="PANTHER" id="PTHR10746:SF6">
    <property type="entry name" value="LARGE RIBOSOMAL SUBUNIT PROTEIN UL4M"/>
    <property type="match status" value="1"/>
</dbReference>
<evidence type="ECO:0000256" key="4">
    <source>
        <dbReference type="ARBA" id="ARBA00023274"/>
    </source>
</evidence>
<evidence type="ECO:0000256" key="7">
    <source>
        <dbReference type="SAM" id="MobiDB-lite"/>
    </source>
</evidence>
<dbReference type="SUPFAM" id="SSF52166">
    <property type="entry name" value="Ribosomal protein L4"/>
    <property type="match status" value="1"/>
</dbReference>
<evidence type="ECO:0000313" key="9">
    <source>
        <dbReference type="Proteomes" id="UP000681035"/>
    </source>
</evidence>
<comment type="function">
    <text evidence="6">One of the primary rRNA binding proteins, this protein initially binds near the 5'-end of the 23S rRNA. It is important during the early stages of 50S assembly. It makes multiple contacts with different domains of the 23S rRNA in the assembled 50S subunit and ribosome.</text>
</comment>
<dbReference type="Proteomes" id="UP000681035">
    <property type="component" value="Chromosome"/>
</dbReference>
<name>A0A810QC33_9FIRM</name>
<dbReference type="AlphaFoldDB" id="A0A810QC33"/>
<protein>
    <recommendedName>
        <fullName evidence="5 6">Large ribosomal subunit protein uL4</fullName>
    </recommendedName>
</protein>
<dbReference type="GO" id="GO:0019843">
    <property type="term" value="F:rRNA binding"/>
    <property type="evidence" value="ECO:0007669"/>
    <property type="project" value="UniProtKB-UniRule"/>
</dbReference>
<keyword evidence="4 6" id="KW-0687">Ribonucleoprotein</keyword>
<evidence type="ECO:0000256" key="1">
    <source>
        <dbReference type="ARBA" id="ARBA00010528"/>
    </source>
</evidence>
<dbReference type="GO" id="GO:0005840">
    <property type="term" value="C:ribosome"/>
    <property type="evidence" value="ECO:0007669"/>
    <property type="project" value="UniProtKB-KW"/>
</dbReference>
<comment type="function">
    <text evidence="6">Forms part of the polypeptide exit tunnel.</text>
</comment>
<evidence type="ECO:0000313" key="8">
    <source>
        <dbReference type="EMBL" id="BCK82103.1"/>
    </source>
</evidence>
<reference evidence="8" key="1">
    <citation type="submission" date="2020-09" db="EMBL/GenBank/DDBJ databases">
        <title>New species isolated from human feces.</title>
        <authorList>
            <person name="Kitahara M."/>
            <person name="Shigeno Y."/>
            <person name="Shime M."/>
            <person name="Matsumoto Y."/>
            <person name="Nakamura S."/>
            <person name="Motooka D."/>
            <person name="Fukuoka S."/>
            <person name="Nishikawa H."/>
            <person name="Benno Y."/>
        </authorList>
    </citation>
    <scope>NUCLEOTIDE SEQUENCE</scope>
    <source>
        <strain evidence="8">MM50</strain>
    </source>
</reference>
<comment type="similarity">
    <text evidence="1 6">Belongs to the universal ribosomal protein uL4 family.</text>
</comment>
<feature type="region of interest" description="Disordered" evidence="7">
    <location>
        <begin position="57"/>
        <end position="85"/>
    </location>
</feature>
<dbReference type="GO" id="GO:0006412">
    <property type="term" value="P:translation"/>
    <property type="evidence" value="ECO:0007669"/>
    <property type="project" value="UniProtKB-UniRule"/>
</dbReference>
<dbReference type="KEGG" id="vcop:MM50RIKEN_18660"/>
<dbReference type="Pfam" id="PF00573">
    <property type="entry name" value="Ribosomal_L4"/>
    <property type="match status" value="1"/>
</dbReference>
<evidence type="ECO:0000256" key="2">
    <source>
        <dbReference type="ARBA" id="ARBA00011838"/>
    </source>
</evidence>
<dbReference type="RefSeq" id="WP_213540700.1">
    <property type="nucleotide sequence ID" value="NZ_AP023418.1"/>
</dbReference>
<keyword evidence="6" id="KW-0694">RNA-binding</keyword>
<dbReference type="GO" id="GO:0003735">
    <property type="term" value="F:structural constituent of ribosome"/>
    <property type="evidence" value="ECO:0007669"/>
    <property type="project" value="InterPro"/>
</dbReference>
<keyword evidence="6" id="KW-0699">rRNA-binding</keyword>
<evidence type="ECO:0000256" key="6">
    <source>
        <dbReference type="HAMAP-Rule" id="MF_01328"/>
    </source>
</evidence>
<proteinExistence type="inferred from homology"/>
<evidence type="ECO:0000256" key="3">
    <source>
        <dbReference type="ARBA" id="ARBA00022980"/>
    </source>
</evidence>
<dbReference type="Gene3D" id="3.40.1370.10">
    <property type="match status" value="1"/>
</dbReference>
<keyword evidence="3 6" id="KW-0689">Ribosomal protein</keyword>
<dbReference type="NCBIfam" id="TIGR03953">
    <property type="entry name" value="rplD_bact"/>
    <property type="match status" value="1"/>
</dbReference>